<proteinExistence type="predicted"/>
<gene>
    <name evidence="1" type="ordered locus">MTR_3g448790</name>
</gene>
<dbReference type="Proteomes" id="UP000002051">
    <property type="component" value="Chromosome 3"/>
</dbReference>
<keyword evidence="3" id="KW-1185">Reference proteome</keyword>
<dbReference type="AlphaFoldDB" id="G7ZWU1"/>
<reference evidence="2" key="3">
    <citation type="submission" date="2015-04" db="UniProtKB">
        <authorList>
            <consortium name="EnsemblPlants"/>
        </authorList>
    </citation>
    <scope>IDENTIFICATION</scope>
    <source>
        <strain evidence="2">cv. Jemalong A17</strain>
    </source>
</reference>
<evidence type="ECO:0000313" key="1">
    <source>
        <dbReference type="EMBL" id="KEH33598.1"/>
    </source>
</evidence>
<sequence length="110" mass="12689">MELGLSQNGLQRFGGGWHWRAATVALVDGGWVYVRIEEKLGFVKLMGFESRDCDFDVKKWVMSAHNFSLHICKLIWGVNWRKMRFSGKTCILPVQKFIRRLASSLARQGE</sequence>
<organism evidence="1 3">
    <name type="scientific">Medicago truncatula</name>
    <name type="common">Barrel medic</name>
    <name type="synonym">Medicago tribuloides</name>
    <dbReference type="NCBI Taxonomy" id="3880"/>
    <lineage>
        <taxon>Eukaryota</taxon>
        <taxon>Viridiplantae</taxon>
        <taxon>Streptophyta</taxon>
        <taxon>Embryophyta</taxon>
        <taxon>Tracheophyta</taxon>
        <taxon>Spermatophyta</taxon>
        <taxon>Magnoliopsida</taxon>
        <taxon>eudicotyledons</taxon>
        <taxon>Gunneridae</taxon>
        <taxon>Pentapetalae</taxon>
        <taxon>rosids</taxon>
        <taxon>fabids</taxon>
        <taxon>Fabales</taxon>
        <taxon>Fabaceae</taxon>
        <taxon>Papilionoideae</taxon>
        <taxon>50 kb inversion clade</taxon>
        <taxon>NPAAA clade</taxon>
        <taxon>Hologalegina</taxon>
        <taxon>IRL clade</taxon>
        <taxon>Trifolieae</taxon>
        <taxon>Medicago</taxon>
    </lineage>
</organism>
<reference evidence="1 3" key="2">
    <citation type="journal article" date="2014" name="BMC Genomics">
        <title>An improved genome release (version Mt4.0) for the model legume Medicago truncatula.</title>
        <authorList>
            <person name="Tang H."/>
            <person name="Krishnakumar V."/>
            <person name="Bidwell S."/>
            <person name="Rosen B."/>
            <person name="Chan A."/>
            <person name="Zhou S."/>
            <person name="Gentzbittel L."/>
            <person name="Childs K.L."/>
            <person name="Yandell M."/>
            <person name="Gundlach H."/>
            <person name="Mayer K.F."/>
            <person name="Schwartz D.C."/>
            <person name="Town C.D."/>
        </authorList>
    </citation>
    <scope>GENOME REANNOTATION</scope>
    <source>
        <strain evidence="1">A17</strain>
        <strain evidence="2 3">cv. Jemalong A17</strain>
    </source>
</reference>
<evidence type="ECO:0000313" key="3">
    <source>
        <dbReference type="Proteomes" id="UP000002051"/>
    </source>
</evidence>
<dbReference type="PaxDb" id="3880-AES83679"/>
<reference evidence="1 3" key="1">
    <citation type="journal article" date="2011" name="Nature">
        <title>The Medicago genome provides insight into the evolution of rhizobial symbioses.</title>
        <authorList>
            <person name="Young N.D."/>
            <person name="Debelle F."/>
            <person name="Oldroyd G.E."/>
            <person name="Geurts R."/>
            <person name="Cannon S.B."/>
            <person name="Udvardi M.K."/>
            <person name="Benedito V.A."/>
            <person name="Mayer K.F."/>
            <person name="Gouzy J."/>
            <person name="Schoof H."/>
            <person name="Van de Peer Y."/>
            <person name="Proost S."/>
            <person name="Cook D.R."/>
            <person name="Meyers B.C."/>
            <person name="Spannagl M."/>
            <person name="Cheung F."/>
            <person name="De Mita S."/>
            <person name="Krishnakumar V."/>
            <person name="Gundlach H."/>
            <person name="Zhou S."/>
            <person name="Mudge J."/>
            <person name="Bharti A.K."/>
            <person name="Murray J.D."/>
            <person name="Naoumkina M.A."/>
            <person name="Rosen B."/>
            <person name="Silverstein K.A."/>
            <person name="Tang H."/>
            <person name="Rombauts S."/>
            <person name="Zhao P.X."/>
            <person name="Zhou P."/>
            <person name="Barbe V."/>
            <person name="Bardou P."/>
            <person name="Bechner M."/>
            <person name="Bellec A."/>
            <person name="Berger A."/>
            <person name="Berges H."/>
            <person name="Bidwell S."/>
            <person name="Bisseling T."/>
            <person name="Choisne N."/>
            <person name="Couloux A."/>
            <person name="Denny R."/>
            <person name="Deshpande S."/>
            <person name="Dai X."/>
            <person name="Doyle J.J."/>
            <person name="Dudez A.M."/>
            <person name="Farmer A.D."/>
            <person name="Fouteau S."/>
            <person name="Franken C."/>
            <person name="Gibelin C."/>
            <person name="Gish J."/>
            <person name="Goldstein S."/>
            <person name="Gonzalez A.J."/>
            <person name="Green P.J."/>
            <person name="Hallab A."/>
            <person name="Hartog M."/>
            <person name="Hua A."/>
            <person name="Humphray S.J."/>
            <person name="Jeong D.H."/>
            <person name="Jing Y."/>
            <person name="Jocker A."/>
            <person name="Kenton S.M."/>
            <person name="Kim D.J."/>
            <person name="Klee K."/>
            <person name="Lai H."/>
            <person name="Lang C."/>
            <person name="Lin S."/>
            <person name="Macmil S.L."/>
            <person name="Magdelenat G."/>
            <person name="Matthews L."/>
            <person name="McCorrison J."/>
            <person name="Monaghan E.L."/>
            <person name="Mun J.H."/>
            <person name="Najar F.Z."/>
            <person name="Nicholson C."/>
            <person name="Noirot C."/>
            <person name="O'Bleness M."/>
            <person name="Paule C.R."/>
            <person name="Poulain J."/>
            <person name="Prion F."/>
            <person name="Qin B."/>
            <person name="Qu C."/>
            <person name="Retzel E.F."/>
            <person name="Riddle C."/>
            <person name="Sallet E."/>
            <person name="Samain S."/>
            <person name="Samson N."/>
            <person name="Sanders I."/>
            <person name="Saurat O."/>
            <person name="Scarpelli C."/>
            <person name="Schiex T."/>
            <person name="Segurens B."/>
            <person name="Severin A.J."/>
            <person name="Sherrier D.J."/>
            <person name="Shi R."/>
            <person name="Sims S."/>
            <person name="Singer S.R."/>
            <person name="Sinharoy S."/>
            <person name="Sterck L."/>
            <person name="Viollet A."/>
            <person name="Wang B.B."/>
            <person name="Wang K."/>
            <person name="Wang M."/>
            <person name="Wang X."/>
            <person name="Warfsmann J."/>
            <person name="Weissenbach J."/>
            <person name="White D.D."/>
            <person name="White J.D."/>
            <person name="Wiley G.B."/>
            <person name="Wincker P."/>
            <person name="Xing Y."/>
            <person name="Yang L."/>
            <person name="Yao Z."/>
            <person name="Ying F."/>
            <person name="Zhai J."/>
            <person name="Zhou L."/>
            <person name="Zuber A."/>
            <person name="Denarie J."/>
            <person name="Dixon R.A."/>
            <person name="May G.D."/>
            <person name="Schwartz D.C."/>
            <person name="Rogers J."/>
            <person name="Quetier F."/>
            <person name="Town C.D."/>
            <person name="Roe B.A."/>
        </authorList>
    </citation>
    <scope>NUCLEOTIDE SEQUENCE [LARGE SCALE GENOMIC DNA]</scope>
    <source>
        <strain evidence="1">A17</strain>
        <strain evidence="2 3">cv. Jemalong A17</strain>
    </source>
</reference>
<accession>G7ZWU1</accession>
<evidence type="ECO:0000313" key="2">
    <source>
        <dbReference type="EnsemblPlants" id="KEH33598"/>
    </source>
</evidence>
<dbReference type="EMBL" id="CM001219">
    <property type="protein sequence ID" value="KEH33598.1"/>
    <property type="molecule type" value="Genomic_DNA"/>
</dbReference>
<dbReference type="EnsemblPlants" id="KEH33598">
    <property type="protein sequence ID" value="KEH33598"/>
    <property type="gene ID" value="MTR_3g448790"/>
</dbReference>
<protein>
    <submittedName>
        <fullName evidence="1 2">Uncharacterized protein</fullName>
    </submittedName>
</protein>
<name>G7ZWU1_MEDTR</name>
<dbReference type="HOGENOM" id="CLU_2174730_0_0_1"/>